<dbReference type="EMBL" id="PSZC01000014">
    <property type="protein sequence ID" value="PPJ36353.1"/>
    <property type="molecule type" value="Genomic_DNA"/>
</dbReference>
<name>A0A2S6AMD3_9NOCA</name>
<dbReference type="PANTHER" id="PTHR35149">
    <property type="entry name" value="SLL5132 PROTEIN"/>
    <property type="match status" value="1"/>
</dbReference>
<feature type="domain" description="GmrSD restriction endonucleases N-terminal" evidence="1">
    <location>
        <begin position="9"/>
        <end position="246"/>
    </location>
</feature>
<evidence type="ECO:0000259" key="2">
    <source>
        <dbReference type="Pfam" id="PF07510"/>
    </source>
</evidence>
<evidence type="ECO:0000313" key="4">
    <source>
        <dbReference type="Proteomes" id="UP000239874"/>
    </source>
</evidence>
<dbReference type="InterPro" id="IPR004919">
    <property type="entry name" value="GmrSD_N"/>
</dbReference>
<sequence>MKADTRELKQVLTPPTQYVIPTFQRDYEWTEDGQWRLLFEDLVSAADRLVDARQTAQAVGKPAAMFEKTVAPHFLGAIVCEQLPSLTGGIDERAVIDGQQRLTTLMLLTRGVLDALIERNSDLVEQVRRLLWNPGDLAQKPHERYKLWPRRKDRDVWRTVMDDDTVPPRDHLYAQARRFFAEQARDAITGDDGSDRSAALVHALVGLFKLVVIDLEDNDDAQVIFEVLNGRQTPLSASDLVKNLLFLRGEFTEDTDIESLYDKYWAEFDDPWWKMEIGRGHAARGRRDVLLSAWLTAATGHEVNVGRLYGEVRDYLAGGNLTTQAVLADIHAYALAYSHLHARTSTVTDDIATAYRRINALEVVTATPLLLWLSTRPEQALPLQEHTAAVSAIESWLMRRALVNANTRGYGRTFIEVLKDAQAAEAAGRSIAKAVIAALDGAGHARRWPTDEDIIESFTTRRFYDGVLSRGRLRLLLSEIDRTLRSRNAKTEPGQFDYDALQIEHIMPRNWKANWPVDVASESDRIAAEQHRQQHIDRIGNLTLITGSFNGSLSDSAWDVKRSALVEQSKLQLNSRFGAADVWDEDAITSRGKELADIVNSIWRSAAGFSHP</sequence>
<reference evidence="3 4" key="1">
    <citation type="submission" date="2018-02" db="EMBL/GenBank/DDBJ databases">
        <title>8 Nocardia nova and 1 Nocardia cyriacigeorgica strain used for evolution to TMP-SMX.</title>
        <authorList>
            <person name="Mehta H."/>
            <person name="Weng J."/>
            <person name="Shamoo Y."/>
        </authorList>
    </citation>
    <scope>NUCLEOTIDE SEQUENCE [LARGE SCALE GENOMIC DNA]</scope>
    <source>
        <strain evidence="3 4">MDA3139</strain>
    </source>
</reference>
<dbReference type="Proteomes" id="UP000239874">
    <property type="component" value="Unassembled WGS sequence"/>
</dbReference>
<accession>A0A2S6AMD3</accession>
<comment type="caution">
    <text evidence="3">The sequence shown here is derived from an EMBL/GenBank/DDBJ whole genome shotgun (WGS) entry which is preliminary data.</text>
</comment>
<proteinExistence type="predicted"/>
<dbReference type="AlphaFoldDB" id="A0A2S6AMD3"/>
<organism evidence="3 4">
    <name type="scientific">Nocardia nova</name>
    <dbReference type="NCBI Taxonomy" id="37330"/>
    <lineage>
        <taxon>Bacteria</taxon>
        <taxon>Bacillati</taxon>
        <taxon>Actinomycetota</taxon>
        <taxon>Actinomycetes</taxon>
        <taxon>Mycobacteriales</taxon>
        <taxon>Nocardiaceae</taxon>
        <taxon>Nocardia</taxon>
    </lineage>
</organism>
<dbReference type="RefSeq" id="WP_104380148.1">
    <property type="nucleotide sequence ID" value="NZ_PSZC01000014.1"/>
</dbReference>
<evidence type="ECO:0000259" key="1">
    <source>
        <dbReference type="Pfam" id="PF03235"/>
    </source>
</evidence>
<feature type="domain" description="GmrSD restriction endonucleases C-terminal" evidence="2">
    <location>
        <begin position="448"/>
        <end position="597"/>
    </location>
</feature>
<gene>
    <name evidence="3" type="ORF">C5E45_20075</name>
</gene>
<dbReference type="PANTHER" id="PTHR35149:SF2">
    <property type="entry name" value="DUF262 DOMAIN-CONTAINING PROTEIN"/>
    <property type="match status" value="1"/>
</dbReference>
<evidence type="ECO:0000313" key="3">
    <source>
        <dbReference type="EMBL" id="PPJ36353.1"/>
    </source>
</evidence>
<dbReference type="Pfam" id="PF03235">
    <property type="entry name" value="GmrSD_N"/>
    <property type="match status" value="1"/>
</dbReference>
<dbReference type="InterPro" id="IPR011089">
    <property type="entry name" value="GmrSD_C"/>
</dbReference>
<protein>
    <submittedName>
        <fullName evidence="3">DUF262 domain-containing protein</fullName>
    </submittedName>
</protein>
<dbReference type="Pfam" id="PF07510">
    <property type="entry name" value="GmrSD_C"/>
    <property type="match status" value="1"/>
</dbReference>